<dbReference type="GO" id="GO:0003887">
    <property type="term" value="F:DNA-directed DNA polymerase activity"/>
    <property type="evidence" value="ECO:0007669"/>
    <property type="project" value="UniProtKB-KW"/>
</dbReference>
<comment type="similarity">
    <text evidence="1">Belongs to the DNA polymerase type-Y family.</text>
</comment>
<evidence type="ECO:0000256" key="3">
    <source>
        <dbReference type="ARBA" id="ARBA00016178"/>
    </source>
</evidence>
<dbReference type="Gene3D" id="3.40.1170.60">
    <property type="match status" value="1"/>
</dbReference>
<dbReference type="PROSITE" id="PS50173">
    <property type="entry name" value="UMUC"/>
    <property type="match status" value="1"/>
</dbReference>
<dbReference type="InterPro" id="IPR036775">
    <property type="entry name" value="DNA_pol_Y-fam_lit_finger_sf"/>
</dbReference>
<dbReference type="GO" id="GO:0006281">
    <property type="term" value="P:DNA repair"/>
    <property type="evidence" value="ECO:0007669"/>
    <property type="project" value="UniProtKB-KW"/>
</dbReference>
<dbReference type="InterPro" id="IPR043128">
    <property type="entry name" value="Rev_trsase/Diguanyl_cyclase"/>
</dbReference>
<dbReference type="PANTHER" id="PTHR11076">
    <property type="entry name" value="DNA REPAIR POLYMERASE UMUC / TRANSFERASE FAMILY MEMBER"/>
    <property type="match status" value="1"/>
</dbReference>
<dbReference type="InterPro" id="IPR017961">
    <property type="entry name" value="DNA_pol_Y-fam_little_finger"/>
</dbReference>
<evidence type="ECO:0000256" key="13">
    <source>
        <dbReference type="ARBA" id="ARBA00023204"/>
    </source>
</evidence>
<feature type="compositionally biased region" description="Acidic residues" evidence="16">
    <location>
        <begin position="35"/>
        <end position="52"/>
    </location>
</feature>
<dbReference type="GO" id="GO:0042276">
    <property type="term" value="P:error-prone translesion synthesis"/>
    <property type="evidence" value="ECO:0007669"/>
    <property type="project" value="TreeGrafter"/>
</dbReference>
<keyword evidence="7" id="KW-0479">Metal-binding</keyword>
<dbReference type="Gene3D" id="3.30.70.270">
    <property type="match status" value="1"/>
</dbReference>
<dbReference type="Pfam" id="PF11798">
    <property type="entry name" value="IMS_HHH"/>
    <property type="match status" value="1"/>
</dbReference>
<keyword evidence="13 15" id="KW-0234">DNA repair</keyword>
<keyword evidence="5" id="KW-0548">Nucleotidyltransferase</keyword>
<dbReference type="SUPFAM" id="SSF56672">
    <property type="entry name" value="DNA/RNA polymerases"/>
    <property type="match status" value="1"/>
</dbReference>
<feature type="compositionally biased region" description="Low complexity" evidence="16">
    <location>
        <begin position="874"/>
        <end position="883"/>
    </location>
</feature>
<evidence type="ECO:0000256" key="15">
    <source>
        <dbReference type="PROSITE-ProRule" id="PRU01256"/>
    </source>
</evidence>
<dbReference type="InterPro" id="IPR024728">
    <property type="entry name" value="PolY_HhH_motif"/>
</dbReference>
<evidence type="ECO:0000256" key="9">
    <source>
        <dbReference type="ARBA" id="ARBA00022771"/>
    </source>
</evidence>
<dbReference type="InterPro" id="IPR001126">
    <property type="entry name" value="UmuC"/>
</dbReference>
<dbReference type="InterPro" id="IPR043502">
    <property type="entry name" value="DNA/RNA_pol_sf"/>
</dbReference>
<dbReference type="SUPFAM" id="SSF100879">
    <property type="entry name" value="Lesion bypass DNA polymerase (Y-family), little finger domain"/>
    <property type="match status" value="1"/>
</dbReference>
<dbReference type="GO" id="GO:0008270">
    <property type="term" value="F:zinc ion binding"/>
    <property type="evidence" value="ECO:0007669"/>
    <property type="project" value="UniProtKB-KW"/>
</dbReference>
<protein>
    <recommendedName>
        <fullName evidence="3">DNA polymerase kappa</fullName>
        <ecNumber evidence="2">2.7.7.7</ecNumber>
    </recommendedName>
</protein>
<dbReference type="STRING" id="1076935.U4LER9"/>
<feature type="domain" description="UBZ4-type" evidence="18">
    <location>
        <begin position="901"/>
        <end position="930"/>
    </location>
</feature>
<evidence type="ECO:0000256" key="4">
    <source>
        <dbReference type="ARBA" id="ARBA00022679"/>
    </source>
</evidence>
<evidence type="ECO:0000256" key="8">
    <source>
        <dbReference type="ARBA" id="ARBA00022763"/>
    </source>
</evidence>
<dbReference type="NCBIfam" id="NF002677">
    <property type="entry name" value="PRK02406.1"/>
    <property type="match status" value="1"/>
</dbReference>
<feature type="region of interest" description="Disordered" evidence="16">
    <location>
        <begin position="934"/>
        <end position="981"/>
    </location>
</feature>
<dbReference type="PROSITE" id="PS51908">
    <property type="entry name" value="ZF_UBZ4"/>
    <property type="match status" value="1"/>
</dbReference>
<evidence type="ECO:0000256" key="2">
    <source>
        <dbReference type="ARBA" id="ARBA00012417"/>
    </source>
</evidence>
<keyword evidence="11" id="KW-0460">Magnesium</keyword>
<name>U4LER9_PYROM</name>
<keyword evidence="20" id="KW-1185">Reference proteome</keyword>
<dbReference type="FunFam" id="3.40.1170.60:FF:000012">
    <property type="entry name" value="Putative DNA-directed polymerase kappa"/>
    <property type="match status" value="1"/>
</dbReference>
<feature type="compositionally biased region" description="Pro residues" evidence="16">
    <location>
        <begin position="198"/>
        <end position="207"/>
    </location>
</feature>
<accession>U4LER9</accession>
<dbReference type="Proteomes" id="UP000018144">
    <property type="component" value="Unassembled WGS sequence"/>
</dbReference>
<dbReference type="GO" id="GO:0003684">
    <property type="term" value="F:damaged DNA binding"/>
    <property type="evidence" value="ECO:0007669"/>
    <property type="project" value="InterPro"/>
</dbReference>
<evidence type="ECO:0000259" key="17">
    <source>
        <dbReference type="PROSITE" id="PS50173"/>
    </source>
</evidence>
<dbReference type="AlphaFoldDB" id="U4LER9"/>
<sequence>MPHMDEFPNFSDDAEWDDIVLEIAAQRPSQLGQVEQEEGMEDGGELGADDELLQLRAREEAGQEAEQEDVIYDPIPPSTQPPRNHELDELPDSETPGNVTPPSAQPRPNDYDELEVKDFLPPSTQIPPQEDDISHSLTQNPVQEFLQRPPRLINSSFKEQAFIPTSYQIPKLNPSNESSMELFKEPTMHVESEAIPPSSQPPHPPPEIEGLFKDLAPSFQRPREPISPPRKAADEPEGLFKELAPSFQRPKTPTPEREFKQPATPPEVMGQKFEEGLFKDLAPSFQRPREPISPPRKAADELDFAESSPASPVGVAAAAGAGVGGGSTSLHHSLLGPSLMKAGQEGVDQQKVGEIIYAASVGSKFFENEERRDEALTAKIEELLKKKAKLLPGQLKYEERKADEHIALLESERDLTQVIVHMDCDAFYASVEELDRPDLKLVPMAVGSGVLTTCNYQARKYGIRSGMAGHIAAKICPKLVFIKPNFEKYMKKAEEIRGVIAKYDPRYEATSVDEAYLNLTPYLTAHPELDPEELVHQIRSEILSTTQISISAGIGPNAKLAKVASNINKPNGQFYIPPTREAVMQFISSLPVRSINGVGRVFERELNSVGINTCGDIFTYRSYLMPLWGEKSFTFLLRTYLGIGRTTIRPISEYPRKSVGSETTFADISDPVKLREKLMKIAIELEADMGRVEVAGRTLILKIKMHDYQIFSRQKLCPRPIKTSTDLYNYSVPLLTALEREYPGLKLRLMGLRMTNLVNLAKRENVGSNFFGFQGQQLGLQRDENGGLGNGTKDQKRKRLLDDDGWEIWPEEEFENNEKEEQAQERRLTQELHDAIEASTKSATTSATKTITFAAANLNAETAPHTNPWEITRSSSKSPQKQPGPLSAFKESHQPSPPPDTYLCPICSKPQPADDIKFNQHIDWCLSRPVIKEATKQPAGSKASAAPNHGPRSRSGSKAPEPQEKQGKRKKKKEEEGGGVF</sequence>
<dbReference type="InterPro" id="IPR006642">
    <property type="entry name" value="Rad18_UBZ4"/>
</dbReference>
<dbReference type="EC" id="2.7.7.7" evidence="2"/>
<gene>
    <name evidence="19" type="ORF">PCON_08039</name>
</gene>
<feature type="compositionally biased region" description="Acidic residues" evidence="16">
    <location>
        <begin position="62"/>
        <end position="71"/>
    </location>
</feature>
<dbReference type="InterPro" id="IPR022880">
    <property type="entry name" value="DNApol_IV"/>
</dbReference>
<evidence type="ECO:0000313" key="19">
    <source>
        <dbReference type="EMBL" id="CCX30047.1"/>
    </source>
</evidence>
<dbReference type="Gene3D" id="3.30.1490.100">
    <property type="entry name" value="DNA polymerase, Y-family, little finger domain"/>
    <property type="match status" value="1"/>
</dbReference>
<dbReference type="CDD" id="cd03586">
    <property type="entry name" value="PolY_Pol_IV_kappa"/>
    <property type="match status" value="1"/>
</dbReference>
<dbReference type="EMBL" id="HF935415">
    <property type="protein sequence ID" value="CCX30047.1"/>
    <property type="molecule type" value="Genomic_DNA"/>
</dbReference>
<dbReference type="GO" id="GO:0005634">
    <property type="term" value="C:nucleus"/>
    <property type="evidence" value="ECO:0007669"/>
    <property type="project" value="TreeGrafter"/>
</dbReference>
<dbReference type="Gene3D" id="3.30.160.60">
    <property type="entry name" value="Classic Zinc Finger"/>
    <property type="match status" value="1"/>
</dbReference>
<keyword evidence="12" id="KW-0239">DNA-directed DNA polymerase</keyword>
<evidence type="ECO:0000256" key="5">
    <source>
        <dbReference type="ARBA" id="ARBA00022695"/>
    </source>
</evidence>
<feature type="domain" description="UmuC" evidence="17">
    <location>
        <begin position="419"/>
        <end position="599"/>
    </location>
</feature>
<evidence type="ECO:0000256" key="6">
    <source>
        <dbReference type="ARBA" id="ARBA00022705"/>
    </source>
</evidence>
<reference evidence="19 20" key="1">
    <citation type="journal article" date="2013" name="PLoS Genet.">
        <title>The genome and development-dependent transcriptomes of Pyronema confluens: a window into fungal evolution.</title>
        <authorList>
            <person name="Traeger S."/>
            <person name="Altegoer F."/>
            <person name="Freitag M."/>
            <person name="Gabaldon T."/>
            <person name="Kempken F."/>
            <person name="Kumar A."/>
            <person name="Marcet-Houben M."/>
            <person name="Poggeler S."/>
            <person name="Stajich J.E."/>
            <person name="Nowrousian M."/>
        </authorList>
    </citation>
    <scope>NUCLEOTIDE SEQUENCE [LARGE SCALE GENOMIC DNA]</scope>
    <source>
        <strain evidence="20">CBS 100304</strain>
        <tissue evidence="19">Vegetative mycelium</tissue>
    </source>
</reference>
<dbReference type="FunFam" id="3.30.1490.100:FF:000004">
    <property type="entry name" value="DNA polymerase IV"/>
    <property type="match status" value="1"/>
</dbReference>
<keyword evidence="6" id="KW-0235">DNA replication</keyword>
<evidence type="ECO:0000256" key="12">
    <source>
        <dbReference type="ARBA" id="ARBA00022932"/>
    </source>
</evidence>
<evidence type="ECO:0000256" key="10">
    <source>
        <dbReference type="ARBA" id="ARBA00022833"/>
    </source>
</evidence>
<feature type="region of interest" description="Disordered" evidence="16">
    <location>
        <begin position="858"/>
        <end position="906"/>
    </location>
</feature>
<dbReference type="GO" id="GO:0070987">
    <property type="term" value="P:error-free translesion synthesis"/>
    <property type="evidence" value="ECO:0007669"/>
    <property type="project" value="UniProtKB-ARBA"/>
</dbReference>
<comment type="catalytic activity">
    <reaction evidence="14">
        <text>DNA(n) + a 2'-deoxyribonucleoside 5'-triphosphate = DNA(n+1) + diphosphate</text>
        <dbReference type="Rhea" id="RHEA:22508"/>
        <dbReference type="Rhea" id="RHEA-COMP:17339"/>
        <dbReference type="Rhea" id="RHEA-COMP:17340"/>
        <dbReference type="ChEBI" id="CHEBI:33019"/>
        <dbReference type="ChEBI" id="CHEBI:61560"/>
        <dbReference type="ChEBI" id="CHEBI:173112"/>
        <dbReference type="EC" id="2.7.7.7"/>
    </reaction>
</comment>
<keyword evidence="4" id="KW-0808">Transferase</keyword>
<dbReference type="OMA" id="WTERINK"/>
<evidence type="ECO:0000256" key="14">
    <source>
        <dbReference type="ARBA" id="ARBA00049244"/>
    </source>
</evidence>
<dbReference type="Pfam" id="PF11799">
    <property type="entry name" value="IMS_C"/>
    <property type="match status" value="1"/>
</dbReference>
<dbReference type="eggNOG" id="KOG2094">
    <property type="taxonomic scope" value="Eukaryota"/>
</dbReference>
<dbReference type="InterPro" id="IPR050116">
    <property type="entry name" value="DNA_polymerase-Y"/>
</dbReference>
<dbReference type="PANTHER" id="PTHR11076:SF33">
    <property type="entry name" value="DNA POLYMERASE KAPPA"/>
    <property type="match status" value="1"/>
</dbReference>
<evidence type="ECO:0000259" key="18">
    <source>
        <dbReference type="PROSITE" id="PS51908"/>
    </source>
</evidence>
<keyword evidence="8 15" id="KW-0227">DNA damage</keyword>
<dbReference type="GO" id="GO:0006260">
    <property type="term" value="P:DNA replication"/>
    <property type="evidence" value="ECO:0007669"/>
    <property type="project" value="UniProtKB-KW"/>
</dbReference>
<evidence type="ECO:0000256" key="1">
    <source>
        <dbReference type="ARBA" id="ARBA00010945"/>
    </source>
</evidence>
<keyword evidence="10" id="KW-0862">Zinc</keyword>
<keyword evidence="9 15" id="KW-0863">Zinc-finger</keyword>
<feature type="region of interest" description="Disordered" evidence="16">
    <location>
        <begin position="27"/>
        <end position="139"/>
    </location>
</feature>
<evidence type="ECO:0000256" key="16">
    <source>
        <dbReference type="SAM" id="MobiDB-lite"/>
    </source>
</evidence>
<dbReference type="Gene3D" id="1.10.150.20">
    <property type="entry name" value="5' to 3' exonuclease, C-terminal subdomain"/>
    <property type="match status" value="1"/>
</dbReference>
<feature type="region of interest" description="Disordered" evidence="16">
    <location>
        <begin position="186"/>
        <end position="272"/>
    </location>
</feature>
<feature type="compositionally biased region" description="Basic and acidic residues" evidence="16">
    <location>
        <begin position="231"/>
        <end position="240"/>
    </location>
</feature>
<dbReference type="HAMAP" id="MF_01113">
    <property type="entry name" value="DNApol_IV"/>
    <property type="match status" value="1"/>
</dbReference>
<organism evidence="19 20">
    <name type="scientific">Pyronema omphalodes (strain CBS 100304)</name>
    <name type="common">Pyronema confluens</name>
    <dbReference type="NCBI Taxonomy" id="1076935"/>
    <lineage>
        <taxon>Eukaryota</taxon>
        <taxon>Fungi</taxon>
        <taxon>Dikarya</taxon>
        <taxon>Ascomycota</taxon>
        <taxon>Pezizomycotina</taxon>
        <taxon>Pezizomycetes</taxon>
        <taxon>Pezizales</taxon>
        <taxon>Pyronemataceae</taxon>
        <taxon>Pyronema</taxon>
    </lineage>
</organism>
<dbReference type="OrthoDB" id="1747274at2759"/>
<proteinExistence type="inferred from homology"/>
<evidence type="ECO:0000256" key="11">
    <source>
        <dbReference type="ARBA" id="ARBA00022842"/>
    </source>
</evidence>
<dbReference type="Gene3D" id="1.10.150.810">
    <property type="match status" value="1"/>
</dbReference>
<dbReference type="Pfam" id="PF00817">
    <property type="entry name" value="IMS"/>
    <property type="match status" value="1"/>
</dbReference>
<evidence type="ECO:0000256" key="7">
    <source>
        <dbReference type="ARBA" id="ARBA00022723"/>
    </source>
</evidence>
<dbReference type="FunFam" id="1.10.150.810:FF:000003">
    <property type="entry name" value="DNA polymerase kappa subunit"/>
    <property type="match status" value="1"/>
</dbReference>
<evidence type="ECO:0000313" key="20">
    <source>
        <dbReference type="Proteomes" id="UP000018144"/>
    </source>
</evidence>